<evidence type="ECO:0000313" key="2">
    <source>
        <dbReference type="Proteomes" id="UP000306229"/>
    </source>
</evidence>
<gene>
    <name evidence="1" type="ORF">FF125_08940</name>
</gene>
<proteinExistence type="predicted"/>
<dbReference type="SUPFAM" id="SSF53137">
    <property type="entry name" value="Translational machinery components"/>
    <property type="match status" value="1"/>
</dbReference>
<dbReference type="EMBL" id="CP040749">
    <property type="protein sequence ID" value="QCX38550.1"/>
    <property type="molecule type" value="Genomic_DNA"/>
</dbReference>
<protein>
    <recommendedName>
        <fullName evidence="3">Host attachment protein</fullName>
    </recommendedName>
</protein>
<sequence length="129" mass="15251">MIKENTKTKELGIYMDHSKAKLIDLHSEKNTYTITSEFSAETKAEALTRSENLMHNKRQQMQEEYYEKIAKVILKYDDVLLFGLTKAKTELYNFLNEDLRFKDIKISVEPADKLTLNQQDAFVRTYFEK</sequence>
<dbReference type="KEGG" id="fbe:FF125_08940"/>
<evidence type="ECO:0008006" key="3">
    <source>
        <dbReference type="Google" id="ProtNLM"/>
    </source>
</evidence>
<evidence type="ECO:0000313" key="1">
    <source>
        <dbReference type="EMBL" id="QCX38550.1"/>
    </source>
</evidence>
<keyword evidence="2" id="KW-1185">Reference proteome</keyword>
<accession>A0A5B7TQJ4</accession>
<dbReference type="Proteomes" id="UP000306229">
    <property type="component" value="Chromosome"/>
</dbReference>
<organism evidence="1 2">
    <name type="scientific">Aureibaculum algae</name>
    <dbReference type="NCBI Taxonomy" id="2584122"/>
    <lineage>
        <taxon>Bacteria</taxon>
        <taxon>Pseudomonadati</taxon>
        <taxon>Bacteroidota</taxon>
        <taxon>Flavobacteriia</taxon>
        <taxon>Flavobacteriales</taxon>
        <taxon>Flavobacteriaceae</taxon>
        <taxon>Aureibaculum</taxon>
    </lineage>
</organism>
<name>A0A5B7TQJ4_9FLAO</name>
<dbReference type="OrthoDB" id="1122364at2"/>
<reference evidence="1 2" key="1">
    <citation type="submission" date="2019-05" db="EMBL/GenBank/DDBJ databases">
        <title>Algicella ahnfeltiae gen. nov., sp. nov., a novel marine bacterium of the family Flavobacteriaceae isolated from a red alga.</title>
        <authorList>
            <person name="Nedashkovskaya O.I."/>
            <person name="Kukhlevskiy A.D."/>
            <person name="Kim S.-G."/>
            <person name="Zhukova N.V."/>
            <person name="Mikhailov V.V."/>
        </authorList>
    </citation>
    <scope>NUCLEOTIDE SEQUENCE [LARGE SCALE GENOMIC DNA]</scope>
    <source>
        <strain evidence="1 2">10Alg115</strain>
    </source>
</reference>
<dbReference type="RefSeq" id="WP_138949446.1">
    <property type="nucleotide sequence ID" value="NZ_CP040749.1"/>
</dbReference>
<dbReference type="AlphaFoldDB" id="A0A5B7TQJ4"/>